<accession>A0A4R1S2F0</accession>
<dbReference type="OrthoDB" id="9795467at2"/>
<dbReference type="AlphaFoldDB" id="A0A4R1S2F0"/>
<dbReference type="EMBL" id="SLUN01000005">
    <property type="protein sequence ID" value="TCL73351.1"/>
    <property type="molecule type" value="Genomic_DNA"/>
</dbReference>
<keyword evidence="3" id="KW-1185">Reference proteome</keyword>
<organism evidence="2 3">
    <name type="scientific">Hydrogenispora ethanolica</name>
    <dbReference type="NCBI Taxonomy" id="1082276"/>
    <lineage>
        <taxon>Bacteria</taxon>
        <taxon>Bacillati</taxon>
        <taxon>Bacillota</taxon>
        <taxon>Hydrogenispora</taxon>
    </lineage>
</organism>
<dbReference type="Proteomes" id="UP000295008">
    <property type="component" value="Unassembled WGS sequence"/>
</dbReference>
<dbReference type="InterPro" id="IPR006059">
    <property type="entry name" value="SBP"/>
</dbReference>
<dbReference type="Pfam" id="PF01547">
    <property type="entry name" value="SBP_bac_1"/>
    <property type="match status" value="1"/>
</dbReference>
<dbReference type="SUPFAM" id="SSF53850">
    <property type="entry name" value="Periplasmic binding protein-like II"/>
    <property type="match status" value="1"/>
</dbReference>
<protein>
    <submittedName>
        <fullName evidence="2">Extracellular solute-binding protein</fullName>
    </submittedName>
</protein>
<keyword evidence="1" id="KW-0732">Signal</keyword>
<comment type="caution">
    <text evidence="2">The sequence shown here is derived from an EMBL/GenBank/DDBJ whole genome shotgun (WGS) entry which is preliminary data.</text>
</comment>
<evidence type="ECO:0000313" key="3">
    <source>
        <dbReference type="Proteomes" id="UP000295008"/>
    </source>
</evidence>
<evidence type="ECO:0000256" key="1">
    <source>
        <dbReference type="SAM" id="SignalP"/>
    </source>
</evidence>
<sequence length="125" mass="14076">MRSKRFFRWMSLGIFAALLFGTVAAFADNKVTLRYLTHSVLEEPSRTVILEGIKKFESKYPNIRIEIEGVPNDQIQQKIVTYAKADMLPDVVGLQAVGIEPFASEGQLLNITARVKKDKLTCCAR</sequence>
<name>A0A4R1S2F0_HYDET</name>
<feature type="chain" id="PRO_5020622320" evidence="1">
    <location>
        <begin position="28"/>
        <end position="125"/>
    </location>
</feature>
<proteinExistence type="predicted"/>
<reference evidence="2 3" key="1">
    <citation type="submission" date="2019-03" db="EMBL/GenBank/DDBJ databases">
        <title>Genomic Encyclopedia of Type Strains, Phase IV (KMG-IV): sequencing the most valuable type-strain genomes for metagenomic binning, comparative biology and taxonomic classification.</title>
        <authorList>
            <person name="Goeker M."/>
        </authorList>
    </citation>
    <scope>NUCLEOTIDE SEQUENCE [LARGE SCALE GENOMIC DNA]</scope>
    <source>
        <strain evidence="2 3">LX-B</strain>
    </source>
</reference>
<dbReference type="RefSeq" id="WP_132013493.1">
    <property type="nucleotide sequence ID" value="NZ_SLUN01000005.1"/>
</dbReference>
<evidence type="ECO:0000313" key="2">
    <source>
        <dbReference type="EMBL" id="TCL73351.1"/>
    </source>
</evidence>
<dbReference type="Gene3D" id="3.40.190.10">
    <property type="entry name" value="Periplasmic binding protein-like II"/>
    <property type="match status" value="1"/>
</dbReference>
<feature type="signal peptide" evidence="1">
    <location>
        <begin position="1"/>
        <end position="27"/>
    </location>
</feature>
<gene>
    <name evidence="2" type="ORF">EDC14_1005215</name>
</gene>